<evidence type="ECO:0000313" key="9">
    <source>
        <dbReference type="Proteomes" id="UP001139516"/>
    </source>
</evidence>
<dbReference type="InterPro" id="IPR017968">
    <property type="entry name" value="Acylphosphatase_CS"/>
</dbReference>
<evidence type="ECO:0000259" key="7">
    <source>
        <dbReference type="PROSITE" id="PS51160"/>
    </source>
</evidence>
<comment type="similarity">
    <text evidence="1 6">Belongs to the acylphosphatase family.</text>
</comment>
<dbReference type="PANTHER" id="PTHR47268">
    <property type="entry name" value="ACYLPHOSPHATASE"/>
    <property type="match status" value="1"/>
</dbReference>
<dbReference type="PROSITE" id="PS51160">
    <property type="entry name" value="ACYLPHOSPHATASE_3"/>
    <property type="match status" value="1"/>
</dbReference>
<dbReference type="Gene3D" id="3.30.70.100">
    <property type="match status" value="1"/>
</dbReference>
<dbReference type="GO" id="GO:0003998">
    <property type="term" value="F:acylphosphatase activity"/>
    <property type="evidence" value="ECO:0007669"/>
    <property type="project" value="UniProtKB-EC"/>
</dbReference>
<dbReference type="Pfam" id="PF00708">
    <property type="entry name" value="Acylphosphatase"/>
    <property type="match status" value="1"/>
</dbReference>
<comment type="catalytic activity">
    <reaction evidence="3 4 5">
        <text>an acyl phosphate + H2O = a carboxylate + phosphate + H(+)</text>
        <dbReference type="Rhea" id="RHEA:14965"/>
        <dbReference type="ChEBI" id="CHEBI:15377"/>
        <dbReference type="ChEBI" id="CHEBI:15378"/>
        <dbReference type="ChEBI" id="CHEBI:29067"/>
        <dbReference type="ChEBI" id="CHEBI:43474"/>
        <dbReference type="ChEBI" id="CHEBI:59918"/>
        <dbReference type="EC" id="3.6.1.7"/>
    </reaction>
</comment>
<keyword evidence="4 5" id="KW-0378">Hydrolase</keyword>
<dbReference type="SUPFAM" id="SSF54975">
    <property type="entry name" value="Acylphosphatase/BLUF domain-like"/>
    <property type="match status" value="1"/>
</dbReference>
<reference evidence="8" key="1">
    <citation type="submission" date="2022-04" db="EMBL/GenBank/DDBJ databases">
        <title>Roseomonas acroporae sp. nov., isolated from coral Acropora digitifera.</title>
        <authorList>
            <person name="Sun H."/>
        </authorList>
    </citation>
    <scope>NUCLEOTIDE SEQUENCE</scope>
    <source>
        <strain evidence="8">NAR14</strain>
    </source>
</reference>
<dbReference type="InterPro" id="IPR001792">
    <property type="entry name" value="Acylphosphatase-like_dom"/>
</dbReference>
<organism evidence="8 9">
    <name type="scientific">Roseomonas acroporae</name>
    <dbReference type="NCBI Taxonomy" id="2937791"/>
    <lineage>
        <taxon>Bacteria</taxon>
        <taxon>Pseudomonadati</taxon>
        <taxon>Pseudomonadota</taxon>
        <taxon>Alphaproteobacteria</taxon>
        <taxon>Acetobacterales</taxon>
        <taxon>Roseomonadaceae</taxon>
        <taxon>Roseomonas</taxon>
    </lineage>
</organism>
<feature type="active site" evidence="4">
    <location>
        <position position="18"/>
    </location>
</feature>
<dbReference type="InterPro" id="IPR036046">
    <property type="entry name" value="Acylphosphatase-like_dom_sf"/>
</dbReference>
<dbReference type="AlphaFoldDB" id="A0A9X2BWB9"/>
<evidence type="ECO:0000256" key="5">
    <source>
        <dbReference type="RuleBase" id="RU000553"/>
    </source>
</evidence>
<dbReference type="EC" id="3.6.1.7" evidence="2 4"/>
<evidence type="ECO:0000313" key="8">
    <source>
        <dbReference type="EMBL" id="MCK8787527.1"/>
    </source>
</evidence>
<evidence type="ECO:0000256" key="4">
    <source>
        <dbReference type="PROSITE-ProRule" id="PRU00520"/>
    </source>
</evidence>
<comment type="caution">
    <text evidence="8">The sequence shown here is derived from an EMBL/GenBank/DDBJ whole genome shotgun (WGS) entry which is preliminary data.</text>
</comment>
<dbReference type="PROSITE" id="PS00150">
    <property type="entry name" value="ACYLPHOSPHATASE_1"/>
    <property type="match status" value="1"/>
</dbReference>
<gene>
    <name evidence="8" type="ORF">M0638_24455</name>
</gene>
<protein>
    <recommendedName>
        <fullName evidence="2 4">Acylphosphatase</fullName>
        <ecNumber evidence="2 4">3.6.1.7</ecNumber>
    </recommendedName>
</protein>
<dbReference type="Proteomes" id="UP001139516">
    <property type="component" value="Unassembled WGS sequence"/>
</dbReference>
<accession>A0A9X2BWB9</accession>
<dbReference type="RefSeq" id="WP_248669578.1">
    <property type="nucleotide sequence ID" value="NZ_JALPRX010000128.1"/>
</dbReference>
<dbReference type="PANTHER" id="PTHR47268:SF4">
    <property type="entry name" value="ACYLPHOSPHATASE"/>
    <property type="match status" value="1"/>
</dbReference>
<proteinExistence type="inferred from homology"/>
<name>A0A9X2BWB9_9PROT</name>
<keyword evidence="9" id="KW-1185">Reference proteome</keyword>
<dbReference type="EMBL" id="JALPRX010000128">
    <property type="protein sequence ID" value="MCK8787527.1"/>
    <property type="molecule type" value="Genomic_DNA"/>
</dbReference>
<feature type="domain" description="Acylphosphatase-like" evidence="7">
    <location>
        <begin position="3"/>
        <end position="89"/>
    </location>
</feature>
<feature type="active site" evidence="4">
    <location>
        <position position="36"/>
    </location>
</feature>
<dbReference type="PRINTS" id="PR00112">
    <property type="entry name" value="ACYLPHPHTASE"/>
</dbReference>
<dbReference type="InterPro" id="IPR020456">
    <property type="entry name" value="Acylphosphatase"/>
</dbReference>
<dbReference type="PROSITE" id="PS00151">
    <property type="entry name" value="ACYLPHOSPHATASE_2"/>
    <property type="match status" value="1"/>
</dbReference>
<evidence type="ECO:0000256" key="2">
    <source>
        <dbReference type="ARBA" id="ARBA00012150"/>
    </source>
</evidence>
<sequence>MQAHRISIEGRVQGVGFRDWMLREANRLGVQGWVRNRADGTVEALLAGEEAAVQALLTACRAGPPGARVDRIAESFAEPPTEPGFRRLPSG</sequence>
<evidence type="ECO:0000256" key="6">
    <source>
        <dbReference type="RuleBase" id="RU004168"/>
    </source>
</evidence>
<evidence type="ECO:0000256" key="1">
    <source>
        <dbReference type="ARBA" id="ARBA00005614"/>
    </source>
</evidence>
<evidence type="ECO:0000256" key="3">
    <source>
        <dbReference type="ARBA" id="ARBA00047645"/>
    </source>
</evidence>
<dbReference type="NCBIfam" id="NF010996">
    <property type="entry name" value="PRK14421.1"/>
    <property type="match status" value="1"/>
</dbReference>